<dbReference type="AlphaFoldDB" id="A0A0F9QTU9"/>
<organism evidence="1">
    <name type="scientific">marine sediment metagenome</name>
    <dbReference type="NCBI Taxonomy" id="412755"/>
    <lineage>
        <taxon>unclassified sequences</taxon>
        <taxon>metagenomes</taxon>
        <taxon>ecological metagenomes</taxon>
    </lineage>
</organism>
<evidence type="ECO:0008006" key="2">
    <source>
        <dbReference type="Google" id="ProtNLM"/>
    </source>
</evidence>
<evidence type="ECO:0000313" key="1">
    <source>
        <dbReference type="EMBL" id="KKN40437.1"/>
    </source>
</evidence>
<reference evidence="1" key="1">
    <citation type="journal article" date="2015" name="Nature">
        <title>Complex archaea that bridge the gap between prokaryotes and eukaryotes.</title>
        <authorList>
            <person name="Spang A."/>
            <person name="Saw J.H."/>
            <person name="Jorgensen S.L."/>
            <person name="Zaremba-Niedzwiedzka K."/>
            <person name="Martijn J."/>
            <person name="Lind A.E."/>
            <person name="van Eijk R."/>
            <person name="Schleper C."/>
            <person name="Guy L."/>
            <person name="Ettema T.J."/>
        </authorList>
    </citation>
    <scope>NUCLEOTIDE SEQUENCE</scope>
</reference>
<protein>
    <recommendedName>
        <fullName evidence="2">Porin domain-containing protein</fullName>
    </recommendedName>
</protein>
<comment type="caution">
    <text evidence="1">The sequence shown here is derived from an EMBL/GenBank/DDBJ whole genome shotgun (WGS) entry which is preliminary data.</text>
</comment>
<dbReference type="Pfam" id="PF09694">
    <property type="entry name" value="Gcw_chp"/>
    <property type="match status" value="1"/>
</dbReference>
<accession>A0A0F9QTU9</accession>
<name>A0A0F9QTU9_9ZZZZ</name>
<dbReference type="InterPro" id="IPR010239">
    <property type="entry name" value="CHP02001"/>
</dbReference>
<dbReference type="NCBIfam" id="TIGR02001">
    <property type="entry name" value="gcw_chp"/>
    <property type="match status" value="1"/>
</dbReference>
<gene>
    <name evidence="1" type="ORF">LCGC14_0733320</name>
</gene>
<dbReference type="EMBL" id="LAZR01001705">
    <property type="protein sequence ID" value="KKN40437.1"/>
    <property type="molecule type" value="Genomic_DNA"/>
</dbReference>
<proteinExistence type="predicted"/>
<sequence>MNLKKISMLCLAASTAFAASSAMAWESADGAWSTSANVALSSEYVFRGITQTDSDPAISGGFDLNHTTGAYAGAWASNVDFGDDASIEIDYYAGFASDIADTGFSYDVGAIYYDYPGASDLSLDFTEVYGSLSYSFLTAGVAYTIDADDKNYEDSVYYSLDAAHDIGMFSLAAGVGYYDYDFGEDYTNYHVGVSTEVVGLGVDLTYTDTDNNGDDLFGTAADSTFIFTVSKSM</sequence>